<protein>
    <submittedName>
        <fullName evidence="1">Uncharacterized protein</fullName>
    </submittedName>
</protein>
<dbReference type="AlphaFoldDB" id="A7EKI4"/>
<gene>
    <name evidence="1" type="ORF">SS1G_05831</name>
</gene>
<dbReference type="GeneID" id="5489283"/>
<name>A7EKI4_SCLS1</name>
<sequence length="55" mass="6242">MGLFIGYKDEVGCPEYNFTFLTYYVQNVREGSSGFLGIVGDFEELLIDHEEATIN</sequence>
<organism evidence="1 2">
    <name type="scientific">Sclerotinia sclerotiorum (strain ATCC 18683 / 1980 / Ss-1)</name>
    <name type="common">White mold</name>
    <name type="synonym">Whetzelinia sclerotiorum</name>
    <dbReference type="NCBI Taxonomy" id="665079"/>
    <lineage>
        <taxon>Eukaryota</taxon>
        <taxon>Fungi</taxon>
        <taxon>Dikarya</taxon>
        <taxon>Ascomycota</taxon>
        <taxon>Pezizomycotina</taxon>
        <taxon>Leotiomycetes</taxon>
        <taxon>Helotiales</taxon>
        <taxon>Sclerotiniaceae</taxon>
        <taxon>Sclerotinia</taxon>
    </lineage>
</organism>
<evidence type="ECO:0000313" key="1">
    <source>
        <dbReference type="EMBL" id="EDO03350.1"/>
    </source>
</evidence>
<dbReference type="EMBL" id="CH476627">
    <property type="protein sequence ID" value="EDO03350.1"/>
    <property type="molecule type" value="Genomic_DNA"/>
</dbReference>
<accession>A7EKI4</accession>
<dbReference type="HOGENOM" id="CLU_3033780_0_0_1"/>
<keyword evidence="2" id="KW-1185">Reference proteome</keyword>
<dbReference type="KEGG" id="ssl:SS1G_05831"/>
<proteinExistence type="predicted"/>
<dbReference type="Proteomes" id="UP000001312">
    <property type="component" value="Unassembled WGS sequence"/>
</dbReference>
<dbReference type="InParanoid" id="A7EKI4"/>
<evidence type="ECO:0000313" key="2">
    <source>
        <dbReference type="Proteomes" id="UP000001312"/>
    </source>
</evidence>
<reference evidence="2" key="1">
    <citation type="journal article" date="2011" name="PLoS Genet.">
        <title>Genomic analysis of the necrotrophic fungal pathogens Sclerotinia sclerotiorum and Botrytis cinerea.</title>
        <authorList>
            <person name="Amselem J."/>
            <person name="Cuomo C.A."/>
            <person name="van Kan J.A."/>
            <person name="Viaud M."/>
            <person name="Benito E.P."/>
            <person name="Couloux A."/>
            <person name="Coutinho P.M."/>
            <person name="de Vries R.P."/>
            <person name="Dyer P.S."/>
            <person name="Fillinger S."/>
            <person name="Fournier E."/>
            <person name="Gout L."/>
            <person name="Hahn M."/>
            <person name="Kohn L."/>
            <person name="Lapalu N."/>
            <person name="Plummer K.M."/>
            <person name="Pradier J.M."/>
            <person name="Quevillon E."/>
            <person name="Sharon A."/>
            <person name="Simon A."/>
            <person name="ten Have A."/>
            <person name="Tudzynski B."/>
            <person name="Tudzynski P."/>
            <person name="Wincker P."/>
            <person name="Andrew M."/>
            <person name="Anthouard V."/>
            <person name="Beever R.E."/>
            <person name="Beffa R."/>
            <person name="Benoit I."/>
            <person name="Bouzid O."/>
            <person name="Brault B."/>
            <person name="Chen Z."/>
            <person name="Choquer M."/>
            <person name="Collemare J."/>
            <person name="Cotton P."/>
            <person name="Danchin E.G."/>
            <person name="Da Silva C."/>
            <person name="Gautier A."/>
            <person name="Giraud C."/>
            <person name="Giraud T."/>
            <person name="Gonzalez C."/>
            <person name="Grossetete S."/>
            <person name="Guldener U."/>
            <person name="Henrissat B."/>
            <person name="Howlett B.J."/>
            <person name="Kodira C."/>
            <person name="Kretschmer M."/>
            <person name="Lappartient A."/>
            <person name="Leroch M."/>
            <person name="Levis C."/>
            <person name="Mauceli E."/>
            <person name="Neuveglise C."/>
            <person name="Oeser B."/>
            <person name="Pearson M."/>
            <person name="Poulain J."/>
            <person name="Poussereau N."/>
            <person name="Quesneville H."/>
            <person name="Rascle C."/>
            <person name="Schumacher J."/>
            <person name="Segurens B."/>
            <person name="Sexton A."/>
            <person name="Silva E."/>
            <person name="Sirven C."/>
            <person name="Soanes D.M."/>
            <person name="Talbot N.J."/>
            <person name="Templeton M."/>
            <person name="Yandava C."/>
            <person name="Yarden O."/>
            <person name="Zeng Q."/>
            <person name="Rollins J.A."/>
            <person name="Lebrun M.H."/>
            <person name="Dickman M."/>
        </authorList>
    </citation>
    <scope>NUCLEOTIDE SEQUENCE [LARGE SCALE GENOMIC DNA]</scope>
    <source>
        <strain evidence="2">ATCC 18683 / 1980 / Ss-1</strain>
    </source>
</reference>
<dbReference type="RefSeq" id="XP_001592909.1">
    <property type="nucleotide sequence ID" value="XM_001592859.1"/>
</dbReference>